<keyword evidence="3" id="KW-1185">Reference proteome</keyword>
<accession>A0A9N7VJJ9</accession>
<sequence length="136" mass="15491">MDASRADWSRTHEYCPRLSPLQILSLLGFFTSAPHLTSRLTSHRPSGLASLFQHRHLHSTPPPPLPSNLSSPGFRIKYRRGEGSQRCEEPEEHESDRGRSQLRAAVTMSPSTRRLKWINHSRLKSNAFAHECTHTD</sequence>
<gene>
    <name evidence="2" type="ORF">PLEPLA_LOCUS41819</name>
</gene>
<name>A0A9N7VJJ9_PLEPL</name>
<dbReference type="AlphaFoldDB" id="A0A9N7VJJ9"/>
<protein>
    <submittedName>
        <fullName evidence="2">Uncharacterized protein</fullName>
    </submittedName>
</protein>
<evidence type="ECO:0000256" key="1">
    <source>
        <dbReference type="SAM" id="MobiDB-lite"/>
    </source>
</evidence>
<evidence type="ECO:0000313" key="3">
    <source>
        <dbReference type="Proteomes" id="UP001153269"/>
    </source>
</evidence>
<organism evidence="2 3">
    <name type="scientific">Pleuronectes platessa</name>
    <name type="common">European plaice</name>
    <dbReference type="NCBI Taxonomy" id="8262"/>
    <lineage>
        <taxon>Eukaryota</taxon>
        <taxon>Metazoa</taxon>
        <taxon>Chordata</taxon>
        <taxon>Craniata</taxon>
        <taxon>Vertebrata</taxon>
        <taxon>Euteleostomi</taxon>
        <taxon>Actinopterygii</taxon>
        <taxon>Neopterygii</taxon>
        <taxon>Teleostei</taxon>
        <taxon>Neoteleostei</taxon>
        <taxon>Acanthomorphata</taxon>
        <taxon>Carangaria</taxon>
        <taxon>Pleuronectiformes</taxon>
        <taxon>Pleuronectoidei</taxon>
        <taxon>Pleuronectidae</taxon>
        <taxon>Pleuronectes</taxon>
    </lineage>
</organism>
<dbReference type="Proteomes" id="UP001153269">
    <property type="component" value="Unassembled WGS sequence"/>
</dbReference>
<dbReference type="EMBL" id="CADEAL010004197">
    <property type="protein sequence ID" value="CAB1454057.1"/>
    <property type="molecule type" value="Genomic_DNA"/>
</dbReference>
<comment type="caution">
    <text evidence="2">The sequence shown here is derived from an EMBL/GenBank/DDBJ whole genome shotgun (WGS) entry which is preliminary data.</text>
</comment>
<feature type="compositionally biased region" description="Basic and acidic residues" evidence="1">
    <location>
        <begin position="79"/>
        <end position="99"/>
    </location>
</feature>
<proteinExistence type="predicted"/>
<reference evidence="2" key="1">
    <citation type="submission" date="2020-03" db="EMBL/GenBank/DDBJ databases">
        <authorList>
            <person name="Weist P."/>
        </authorList>
    </citation>
    <scope>NUCLEOTIDE SEQUENCE</scope>
</reference>
<feature type="region of interest" description="Disordered" evidence="1">
    <location>
        <begin position="55"/>
        <end position="104"/>
    </location>
</feature>
<evidence type="ECO:0000313" key="2">
    <source>
        <dbReference type="EMBL" id="CAB1454057.1"/>
    </source>
</evidence>